<name>A0A7E4VCV8_PANRE</name>
<reference evidence="3" key="2">
    <citation type="submission" date="2020-10" db="UniProtKB">
        <authorList>
            <consortium name="WormBaseParasite"/>
        </authorList>
    </citation>
    <scope>IDENTIFICATION</scope>
</reference>
<dbReference type="InterPro" id="IPR011333">
    <property type="entry name" value="SKP1/BTB/POZ_sf"/>
</dbReference>
<dbReference type="AlphaFoldDB" id="A0A7E4VCV8"/>
<accession>A0A7E4VCV8</accession>
<dbReference type="WBParaSite" id="Pan_g19327.t1">
    <property type="protein sequence ID" value="Pan_g19327.t1"/>
    <property type="gene ID" value="Pan_g19327"/>
</dbReference>
<dbReference type="PANTHER" id="PTHR11145">
    <property type="entry name" value="BTB/POZ DOMAIN-CONTAINING ADAPTER FOR CUL3-MEDIATED RHOA DEGRADATION PROTEIN FAMILY MEMBER"/>
    <property type="match status" value="1"/>
</dbReference>
<evidence type="ECO:0000259" key="1">
    <source>
        <dbReference type="SMART" id="SM00225"/>
    </source>
</evidence>
<organism evidence="2 3">
    <name type="scientific">Panagrellus redivivus</name>
    <name type="common">Microworm</name>
    <dbReference type="NCBI Taxonomy" id="6233"/>
    <lineage>
        <taxon>Eukaryota</taxon>
        <taxon>Metazoa</taxon>
        <taxon>Ecdysozoa</taxon>
        <taxon>Nematoda</taxon>
        <taxon>Chromadorea</taxon>
        <taxon>Rhabditida</taxon>
        <taxon>Tylenchina</taxon>
        <taxon>Panagrolaimomorpha</taxon>
        <taxon>Panagrolaimoidea</taxon>
        <taxon>Panagrolaimidae</taxon>
        <taxon>Panagrellus</taxon>
    </lineage>
</organism>
<dbReference type="CDD" id="cd18316">
    <property type="entry name" value="BTB_POZ_KCTD-like"/>
    <property type="match status" value="1"/>
</dbReference>
<sequence>MPNYNVRRVAFNVGGKVFETTESTIRRIAGTRLTALLDEAEVDEEPVDNGRREFFIDHDPRYFEAVLNFLRSRSFPVDYAEHIVDDLEREAKFYGISELANCCRSLREPLKLNDEVQWRRDAIESYWRNFVQCVVDNTLRIPFTFEKNSHFFSKCIACREECDPKCSGVYDIHVDDWTALAHHMQSMTGTVIKIVGTTCVIVKFDNETTVHLPRTALKRKVKSFDVDINTQQQQPPRKLPLTVTTSIR</sequence>
<dbReference type="GO" id="GO:0051260">
    <property type="term" value="P:protein homooligomerization"/>
    <property type="evidence" value="ECO:0007669"/>
    <property type="project" value="InterPro"/>
</dbReference>
<dbReference type="InterPro" id="IPR045068">
    <property type="entry name" value="BACURD1-3"/>
</dbReference>
<keyword evidence="2" id="KW-1185">Reference proteome</keyword>
<protein>
    <submittedName>
        <fullName evidence="3">BTB domain-containing protein</fullName>
    </submittedName>
</protein>
<evidence type="ECO:0000313" key="3">
    <source>
        <dbReference type="WBParaSite" id="Pan_g19327.t1"/>
    </source>
</evidence>
<feature type="domain" description="BTB" evidence="1">
    <location>
        <begin position="7"/>
        <end position="111"/>
    </location>
</feature>
<dbReference type="SMART" id="SM00225">
    <property type="entry name" value="BTB"/>
    <property type="match status" value="1"/>
</dbReference>
<dbReference type="InterPro" id="IPR000210">
    <property type="entry name" value="BTB/POZ_dom"/>
</dbReference>
<dbReference type="SUPFAM" id="SSF54695">
    <property type="entry name" value="POZ domain"/>
    <property type="match status" value="1"/>
</dbReference>
<proteinExistence type="predicted"/>
<reference evidence="2" key="1">
    <citation type="journal article" date="2013" name="Genetics">
        <title>The draft genome and transcriptome of Panagrellus redivivus are shaped by the harsh demands of a free-living lifestyle.</title>
        <authorList>
            <person name="Srinivasan J."/>
            <person name="Dillman A.R."/>
            <person name="Macchietto M.G."/>
            <person name="Heikkinen L."/>
            <person name="Lakso M."/>
            <person name="Fracchia K.M."/>
            <person name="Antoshechkin I."/>
            <person name="Mortazavi A."/>
            <person name="Wong G."/>
            <person name="Sternberg P.W."/>
        </authorList>
    </citation>
    <scope>NUCLEOTIDE SEQUENCE [LARGE SCALE GENOMIC DNA]</scope>
    <source>
        <strain evidence="2">MT8872</strain>
    </source>
</reference>
<dbReference type="Proteomes" id="UP000492821">
    <property type="component" value="Unassembled WGS sequence"/>
</dbReference>
<dbReference type="Gene3D" id="3.30.710.10">
    <property type="entry name" value="Potassium Channel Kv1.1, Chain A"/>
    <property type="match status" value="1"/>
</dbReference>
<dbReference type="PANTHER" id="PTHR11145:SF12">
    <property type="entry name" value="BTB DOMAIN-CONTAINING PROTEIN"/>
    <property type="match status" value="1"/>
</dbReference>
<dbReference type="Pfam" id="PF02214">
    <property type="entry name" value="BTB_2"/>
    <property type="match status" value="1"/>
</dbReference>
<evidence type="ECO:0000313" key="2">
    <source>
        <dbReference type="Proteomes" id="UP000492821"/>
    </source>
</evidence>
<dbReference type="InterPro" id="IPR003131">
    <property type="entry name" value="T1-type_BTB"/>
</dbReference>